<evidence type="ECO:0000313" key="5">
    <source>
        <dbReference type="Proteomes" id="UP000306544"/>
    </source>
</evidence>
<keyword evidence="5" id="KW-1185">Reference proteome</keyword>
<dbReference type="Gene3D" id="3.40.50.300">
    <property type="entry name" value="P-loop containing nucleotide triphosphate hydrolases"/>
    <property type="match status" value="2"/>
</dbReference>
<evidence type="ECO:0000259" key="1">
    <source>
        <dbReference type="Pfam" id="PF13175"/>
    </source>
</evidence>
<dbReference type="PANTHER" id="PTHR43581">
    <property type="entry name" value="ATP/GTP PHOSPHATASE"/>
    <property type="match status" value="1"/>
</dbReference>
<dbReference type="GO" id="GO:0006302">
    <property type="term" value="P:double-strand break repair"/>
    <property type="evidence" value="ECO:0007669"/>
    <property type="project" value="InterPro"/>
</dbReference>
<dbReference type="RefSeq" id="WP_138171131.1">
    <property type="nucleotide sequence ID" value="NZ_VAWA01000023.1"/>
</dbReference>
<sequence length="535" mass="59539">MITKLKVRGYRTFRDIEFRPNPGMNILVGENGSGKSTLLEAINLVLTGRINGRPASEELNPYWFNQSDVAEFFQARQDGFRPEPPTIDIEVFLDDRDEFSKHLRGGHSSERPVVERTGLRMLIEPDPDYAEELEAHLASDTAIVPVEYYKVDWHTFGRKVLNVKPRELSTALIDSRTVRSSNGVDYHLKHLLNTHLTPESKSRISVAFRSIKEQMTREHLSEVNSKLSGLTDGLDGNVSLAMDQSARSSWDSSVVPHVDDVPFAMAGLGEQAAIKIALAMGRQDATTQVVMVEEPENHLSHTNLNVLIRQIEEFAGDGQQLFVTTHSSYVLNRLGLDQLQLVSACGLRSFNELDAQTVRYFQKLPGYDTLRMVLADKFVLVEGPSDEILFDRFYKDETGKRPIEDGIDVFSMRGLSLRRCLGVAALLGKKCAVLTDNDGKEPGEITSGLSGLLADGKRQVFIGDLEGGHTLEPQVSAANAGNEEQLKEALHLGARATLEVWMRNNKTEAALRIAESGSTLTAPDYFSRAIRFIRD</sequence>
<feature type="domain" description="Rad50/SbcC-type AAA" evidence="2">
    <location>
        <begin position="4"/>
        <end position="57"/>
    </location>
</feature>
<dbReference type="InterPro" id="IPR041685">
    <property type="entry name" value="AAA_GajA/Old/RecF-like"/>
</dbReference>
<dbReference type="Pfam" id="PF20469">
    <property type="entry name" value="OLD-like_TOPRIM"/>
    <property type="match status" value="1"/>
</dbReference>
<dbReference type="InterPro" id="IPR051396">
    <property type="entry name" value="Bact_Antivir_Def_Nuclease"/>
</dbReference>
<evidence type="ECO:0000259" key="2">
    <source>
        <dbReference type="Pfam" id="PF13476"/>
    </source>
</evidence>
<dbReference type="EMBL" id="VAWA01000023">
    <property type="protein sequence ID" value="TLP71919.1"/>
    <property type="molecule type" value="Genomic_DNA"/>
</dbReference>
<dbReference type="OrthoDB" id="3237462at2"/>
<dbReference type="Pfam" id="PF13175">
    <property type="entry name" value="AAA_15"/>
    <property type="match status" value="1"/>
</dbReference>
<comment type="caution">
    <text evidence="4">The sequence shown here is derived from an EMBL/GenBank/DDBJ whole genome shotgun (WGS) entry which is preliminary data.</text>
</comment>
<dbReference type="GO" id="GO:0005524">
    <property type="term" value="F:ATP binding"/>
    <property type="evidence" value="ECO:0007669"/>
    <property type="project" value="InterPro"/>
</dbReference>
<dbReference type="InterPro" id="IPR038729">
    <property type="entry name" value="Rad50/SbcC_AAA"/>
</dbReference>
<dbReference type="InterPro" id="IPR027417">
    <property type="entry name" value="P-loop_NTPase"/>
</dbReference>
<keyword evidence="4" id="KW-0378">Hydrolase</keyword>
<dbReference type="InterPro" id="IPR034139">
    <property type="entry name" value="TOPRIM_OLD"/>
</dbReference>
<dbReference type="AlphaFoldDB" id="A0A5R8ZZR3"/>
<reference evidence="4 5" key="1">
    <citation type="submission" date="2019-05" db="EMBL/GenBank/DDBJ databases">
        <title>Nesterenkonia sp. GY239, isolated from the Southern Atlantic Ocean.</title>
        <authorList>
            <person name="Zhang G."/>
        </authorList>
    </citation>
    <scope>NUCLEOTIDE SEQUENCE [LARGE SCALE GENOMIC DNA]</scope>
    <source>
        <strain evidence="4 5">GY239</strain>
    </source>
</reference>
<dbReference type="PANTHER" id="PTHR43581:SF4">
    <property type="entry name" value="ATP_GTP PHOSPHATASE"/>
    <property type="match status" value="1"/>
</dbReference>
<dbReference type="CDD" id="cd01026">
    <property type="entry name" value="TOPRIM_OLD"/>
    <property type="match status" value="1"/>
</dbReference>
<name>A0A5R8ZZR3_9MICC</name>
<protein>
    <submittedName>
        <fullName evidence="4">ATP-dependent endonuclease</fullName>
    </submittedName>
</protein>
<feature type="domain" description="OLD protein-like TOPRIM" evidence="3">
    <location>
        <begin position="374"/>
        <end position="438"/>
    </location>
</feature>
<accession>A0A5R8ZZR3</accession>
<feature type="domain" description="Endonuclease GajA/Old nuclease/RecF-like AAA" evidence="1">
    <location>
        <begin position="213"/>
        <end position="330"/>
    </location>
</feature>
<dbReference type="SUPFAM" id="SSF52540">
    <property type="entry name" value="P-loop containing nucleoside triphosphate hydrolases"/>
    <property type="match status" value="1"/>
</dbReference>
<gene>
    <name evidence="4" type="ORF">FEF27_12020</name>
</gene>
<keyword evidence="4" id="KW-0255">Endonuclease</keyword>
<dbReference type="Pfam" id="PF13476">
    <property type="entry name" value="AAA_23"/>
    <property type="match status" value="1"/>
</dbReference>
<evidence type="ECO:0000259" key="3">
    <source>
        <dbReference type="Pfam" id="PF20469"/>
    </source>
</evidence>
<proteinExistence type="predicted"/>
<organism evidence="4 5">
    <name type="scientific">Nesterenkonia sphaerica</name>
    <dbReference type="NCBI Taxonomy" id="1804988"/>
    <lineage>
        <taxon>Bacteria</taxon>
        <taxon>Bacillati</taxon>
        <taxon>Actinomycetota</taxon>
        <taxon>Actinomycetes</taxon>
        <taxon>Micrococcales</taxon>
        <taxon>Micrococcaceae</taxon>
        <taxon>Nesterenkonia</taxon>
    </lineage>
</organism>
<dbReference type="GO" id="GO:0016887">
    <property type="term" value="F:ATP hydrolysis activity"/>
    <property type="evidence" value="ECO:0007669"/>
    <property type="project" value="InterPro"/>
</dbReference>
<dbReference type="GO" id="GO:0004519">
    <property type="term" value="F:endonuclease activity"/>
    <property type="evidence" value="ECO:0007669"/>
    <property type="project" value="UniProtKB-KW"/>
</dbReference>
<keyword evidence="4" id="KW-0540">Nuclease</keyword>
<dbReference type="Proteomes" id="UP000306544">
    <property type="component" value="Unassembled WGS sequence"/>
</dbReference>
<evidence type="ECO:0000313" key="4">
    <source>
        <dbReference type="EMBL" id="TLP71919.1"/>
    </source>
</evidence>